<dbReference type="EMBL" id="JALNTZ010000001">
    <property type="protein sequence ID" value="KAJ3665036.1"/>
    <property type="molecule type" value="Genomic_DNA"/>
</dbReference>
<dbReference type="Proteomes" id="UP001168821">
    <property type="component" value="Unassembled WGS sequence"/>
</dbReference>
<gene>
    <name evidence="1" type="ORF">Zmor_000552</name>
</gene>
<comment type="caution">
    <text evidence="1">The sequence shown here is derived from an EMBL/GenBank/DDBJ whole genome shotgun (WGS) entry which is preliminary data.</text>
</comment>
<protein>
    <submittedName>
        <fullName evidence="1">Uncharacterized protein</fullName>
    </submittedName>
</protein>
<reference evidence="1" key="1">
    <citation type="journal article" date="2023" name="G3 (Bethesda)">
        <title>Whole genome assemblies of Zophobas morio and Tenebrio molitor.</title>
        <authorList>
            <person name="Kaur S."/>
            <person name="Stinson S.A."/>
            <person name="diCenzo G.C."/>
        </authorList>
    </citation>
    <scope>NUCLEOTIDE SEQUENCE</scope>
    <source>
        <strain evidence="1">QUZm001</strain>
    </source>
</reference>
<name>A0AA38J2Y7_9CUCU</name>
<evidence type="ECO:0000313" key="1">
    <source>
        <dbReference type="EMBL" id="KAJ3665036.1"/>
    </source>
</evidence>
<organism evidence="1 2">
    <name type="scientific">Zophobas morio</name>
    <dbReference type="NCBI Taxonomy" id="2755281"/>
    <lineage>
        <taxon>Eukaryota</taxon>
        <taxon>Metazoa</taxon>
        <taxon>Ecdysozoa</taxon>
        <taxon>Arthropoda</taxon>
        <taxon>Hexapoda</taxon>
        <taxon>Insecta</taxon>
        <taxon>Pterygota</taxon>
        <taxon>Neoptera</taxon>
        <taxon>Endopterygota</taxon>
        <taxon>Coleoptera</taxon>
        <taxon>Polyphaga</taxon>
        <taxon>Cucujiformia</taxon>
        <taxon>Tenebrionidae</taxon>
        <taxon>Zophobas</taxon>
    </lineage>
</organism>
<sequence length="110" mass="12361">MGGIDHGGTCTQIRAPLRAHTCRLREDVVSGERFARRGEESTDWRDEACRGSVAVLVLRPASPGVIRIRRTGAPRPLFRKYTEALNSTPPIPFWAYKREENSTRVTNVLV</sequence>
<accession>A0AA38J2Y7</accession>
<evidence type="ECO:0000313" key="2">
    <source>
        <dbReference type="Proteomes" id="UP001168821"/>
    </source>
</evidence>
<keyword evidence="2" id="KW-1185">Reference proteome</keyword>
<proteinExistence type="predicted"/>
<dbReference type="AlphaFoldDB" id="A0AA38J2Y7"/>